<dbReference type="PRINTS" id="PR00969">
    <property type="entry name" value="CHAPERONPILI"/>
</dbReference>
<dbReference type="PANTHER" id="PTHR30251:SF2">
    <property type="entry name" value="FIMBRIAL CHAPERONE YADV-RELATED"/>
    <property type="match status" value="1"/>
</dbReference>
<evidence type="ECO:0000259" key="10">
    <source>
        <dbReference type="Pfam" id="PF00345"/>
    </source>
</evidence>
<dbReference type="InterPro" id="IPR018046">
    <property type="entry name" value="Pili_assmbl_chaperone_CS"/>
</dbReference>
<evidence type="ECO:0000256" key="8">
    <source>
        <dbReference type="RuleBase" id="RU003918"/>
    </source>
</evidence>
<feature type="chain" id="PRO_5046566832" evidence="9">
    <location>
        <begin position="20"/>
        <end position="236"/>
    </location>
</feature>
<dbReference type="InterPro" id="IPR016148">
    <property type="entry name" value="Pili_assmbl_chaperone_C"/>
</dbReference>
<dbReference type="Gene3D" id="2.60.40.10">
    <property type="entry name" value="Immunoglobulins"/>
    <property type="match status" value="2"/>
</dbReference>
<feature type="signal peptide" evidence="9">
    <location>
        <begin position="1"/>
        <end position="19"/>
    </location>
</feature>
<keyword evidence="3" id="KW-1029">Fimbrium biogenesis</keyword>
<name>A0ABZ0K2X9_9GAMM</name>
<feature type="domain" description="Pili assembly chaperone C-terminal" evidence="11">
    <location>
        <begin position="156"/>
        <end position="215"/>
    </location>
</feature>
<keyword evidence="7" id="KW-0393">Immunoglobulin domain</keyword>
<reference evidence="12 13" key="1">
    <citation type="submission" date="2023-10" db="EMBL/GenBank/DDBJ databases">
        <title>Complete genome sequence of Shewanella sp. DAU334.</title>
        <authorList>
            <person name="Lee Y.-S."/>
            <person name="Jeong H.-R."/>
            <person name="Hwang E.-J."/>
            <person name="Choi Y.-L."/>
            <person name="Kim G.-D."/>
        </authorList>
    </citation>
    <scope>NUCLEOTIDE SEQUENCE [LARGE SCALE GENOMIC DNA]</scope>
    <source>
        <strain evidence="12 13">DAU334</strain>
    </source>
</reference>
<protein>
    <submittedName>
        <fullName evidence="12">Fimbria/pilus periplasmic chaperone</fullName>
    </submittedName>
</protein>
<dbReference type="InterPro" id="IPR013783">
    <property type="entry name" value="Ig-like_fold"/>
</dbReference>
<dbReference type="InterPro" id="IPR036316">
    <property type="entry name" value="Pili_assmbl_chap_C_dom_sf"/>
</dbReference>
<evidence type="ECO:0000256" key="3">
    <source>
        <dbReference type="ARBA" id="ARBA00022558"/>
    </source>
</evidence>
<evidence type="ECO:0000313" key="13">
    <source>
        <dbReference type="Proteomes" id="UP001529491"/>
    </source>
</evidence>
<dbReference type="InterPro" id="IPR008962">
    <property type="entry name" value="PapD-like_sf"/>
</dbReference>
<feature type="domain" description="Pili assembly chaperone N-terminal" evidence="10">
    <location>
        <begin position="21"/>
        <end position="134"/>
    </location>
</feature>
<sequence>MFRLVILVSLLLIPHFAEAAFKLNRTRVVYSQNNGQELIVSNNSSQLYGGQVWVENYESNDKFYFVTSPQLFKIKGNDKQVIRIFKTDEELPGDQESLFWINVQEIPPKSSASNSALVMSFRTKIKLIYRPETILEKRNNAEQQLTWRQQENTVMLNNPTAFYFAITSVEANGTKHVPHEKQAIAPFSTQLLSFDSLPQVNELAVIGINDYGANRRFVIEQDKNMATALQGNINAE</sequence>
<dbReference type="InterPro" id="IPR050643">
    <property type="entry name" value="Periplasmic_pilus_chap"/>
</dbReference>
<dbReference type="PROSITE" id="PS00635">
    <property type="entry name" value="PILI_CHAPERONE"/>
    <property type="match status" value="1"/>
</dbReference>
<dbReference type="EMBL" id="CP136522">
    <property type="protein sequence ID" value="WOT06339.1"/>
    <property type="molecule type" value="Genomic_DNA"/>
</dbReference>
<dbReference type="SUPFAM" id="SSF49584">
    <property type="entry name" value="Periplasmic chaperone C-domain"/>
    <property type="match status" value="1"/>
</dbReference>
<dbReference type="Pfam" id="PF00345">
    <property type="entry name" value="PapD_N"/>
    <property type="match status" value="1"/>
</dbReference>
<dbReference type="Proteomes" id="UP001529491">
    <property type="component" value="Chromosome"/>
</dbReference>
<keyword evidence="6 8" id="KW-0143">Chaperone</keyword>
<dbReference type="RefSeq" id="WP_310470613.1">
    <property type="nucleotide sequence ID" value="NZ_CP136522.1"/>
</dbReference>
<proteinExistence type="inferred from homology"/>
<dbReference type="InterPro" id="IPR001829">
    <property type="entry name" value="Pili_assmbl_chaperone_bac"/>
</dbReference>
<organism evidence="12 13">
    <name type="scientific">Shewanella youngdeokensis</name>
    <dbReference type="NCBI Taxonomy" id="2999068"/>
    <lineage>
        <taxon>Bacteria</taxon>
        <taxon>Pseudomonadati</taxon>
        <taxon>Pseudomonadota</taxon>
        <taxon>Gammaproteobacteria</taxon>
        <taxon>Alteromonadales</taxon>
        <taxon>Shewanellaceae</taxon>
        <taxon>Shewanella</taxon>
    </lineage>
</organism>
<keyword evidence="5" id="KW-0574">Periplasm</keyword>
<dbReference type="PANTHER" id="PTHR30251">
    <property type="entry name" value="PILUS ASSEMBLY CHAPERONE"/>
    <property type="match status" value="1"/>
</dbReference>
<keyword evidence="13" id="KW-1185">Reference proteome</keyword>
<gene>
    <name evidence="12" type="ORF">RGE70_05955</name>
</gene>
<comment type="similarity">
    <text evidence="2 8">Belongs to the periplasmic pilus chaperone family.</text>
</comment>
<comment type="subcellular location">
    <subcellularLocation>
        <location evidence="1 8">Periplasm</location>
    </subcellularLocation>
</comment>
<accession>A0ABZ0K2X9</accession>
<evidence type="ECO:0000259" key="11">
    <source>
        <dbReference type="Pfam" id="PF02753"/>
    </source>
</evidence>
<evidence type="ECO:0000256" key="5">
    <source>
        <dbReference type="ARBA" id="ARBA00022764"/>
    </source>
</evidence>
<keyword evidence="4 9" id="KW-0732">Signal</keyword>
<dbReference type="Pfam" id="PF02753">
    <property type="entry name" value="PapD_C"/>
    <property type="match status" value="1"/>
</dbReference>
<evidence type="ECO:0000313" key="12">
    <source>
        <dbReference type="EMBL" id="WOT06339.1"/>
    </source>
</evidence>
<evidence type="ECO:0000256" key="6">
    <source>
        <dbReference type="ARBA" id="ARBA00023186"/>
    </source>
</evidence>
<evidence type="ECO:0000256" key="9">
    <source>
        <dbReference type="SAM" id="SignalP"/>
    </source>
</evidence>
<evidence type="ECO:0000256" key="2">
    <source>
        <dbReference type="ARBA" id="ARBA00007399"/>
    </source>
</evidence>
<dbReference type="InterPro" id="IPR016147">
    <property type="entry name" value="Pili_assmbl_chaperone_N"/>
</dbReference>
<evidence type="ECO:0000256" key="4">
    <source>
        <dbReference type="ARBA" id="ARBA00022729"/>
    </source>
</evidence>
<evidence type="ECO:0000256" key="1">
    <source>
        <dbReference type="ARBA" id="ARBA00004418"/>
    </source>
</evidence>
<evidence type="ECO:0000256" key="7">
    <source>
        <dbReference type="ARBA" id="ARBA00023319"/>
    </source>
</evidence>
<dbReference type="SUPFAM" id="SSF49354">
    <property type="entry name" value="PapD-like"/>
    <property type="match status" value="1"/>
</dbReference>